<feature type="domain" description="Acyl-ACP thioesterase-like C-terminal" evidence="9">
    <location>
        <begin position="152"/>
        <end position="230"/>
    </location>
</feature>
<comment type="caution">
    <text evidence="10">The sequence shown here is derived from an EMBL/GenBank/DDBJ whole genome shotgun (WGS) entry which is preliminary data.</text>
</comment>
<dbReference type="CDD" id="cd00586">
    <property type="entry name" value="4HBT"/>
    <property type="match status" value="1"/>
</dbReference>
<evidence type="ECO:0000313" key="10">
    <source>
        <dbReference type="EMBL" id="KHS55658.1"/>
    </source>
</evidence>
<dbReference type="InterPro" id="IPR029069">
    <property type="entry name" value="HotDog_dom_sf"/>
</dbReference>
<dbReference type="RefSeq" id="WP_039681313.1">
    <property type="nucleotide sequence ID" value="NZ_JWHR01000156.1"/>
</dbReference>
<dbReference type="InterPro" id="IPR002864">
    <property type="entry name" value="Acyl-ACP_thioesterase_NHD"/>
</dbReference>
<evidence type="ECO:0000256" key="6">
    <source>
        <dbReference type="ARBA" id="ARBA00023098"/>
    </source>
</evidence>
<evidence type="ECO:0000256" key="4">
    <source>
        <dbReference type="ARBA" id="ARBA00022832"/>
    </source>
</evidence>
<keyword evidence="6" id="KW-0443">Lipid metabolism</keyword>
<evidence type="ECO:0008006" key="12">
    <source>
        <dbReference type="Google" id="ProtNLM"/>
    </source>
</evidence>
<dbReference type="Pfam" id="PF01643">
    <property type="entry name" value="Acyl-ACP_TE"/>
    <property type="match status" value="1"/>
</dbReference>
<proteinExistence type="inferred from homology"/>
<keyword evidence="11" id="KW-1185">Reference proteome</keyword>
<dbReference type="AlphaFoldDB" id="A0A0B3VS79"/>
<protein>
    <recommendedName>
        <fullName evidence="12">Oleoyl-ACP hydrolase</fullName>
    </recommendedName>
</protein>
<organism evidence="10 11">
    <name type="scientific">Terrisporobacter othiniensis</name>
    <dbReference type="NCBI Taxonomy" id="1577792"/>
    <lineage>
        <taxon>Bacteria</taxon>
        <taxon>Bacillati</taxon>
        <taxon>Bacillota</taxon>
        <taxon>Clostridia</taxon>
        <taxon>Peptostreptococcales</taxon>
        <taxon>Peptostreptococcaceae</taxon>
        <taxon>Terrisporobacter</taxon>
    </lineage>
</organism>
<evidence type="ECO:0000256" key="5">
    <source>
        <dbReference type="ARBA" id="ARBA00022946"/>
    </source>
</evidence>
<evidence type="ECO:0000313" key="11">
    <source>
        <dbReference type="Proteomes" id="UP000031189"/>
    </source>
</evidence>
<dbReference type="Gene3D" id="3.10.129.10">
    <property type="entry name" value="Hotdog Thioesterase"/>
    <property type="match status" value="1"/>
</dbReference>
<dbReference type="SUPFAM" id="SSF54637">
    <property type="entry name" value="Thioesterase/thiol ester dehydrase-isomerase"/>
    <property type="match status" value="2"/>
</dbReference>
<sequence>MIYCNNYKIGLEDIGIKNEATNKALLAIMEDVAGLHSASVGYGVLDIETKKRVWILLDWKMKVIKRPKYNDDIKAETWSRKVERLYAYRDFQLKDKEGNIIAIGTSRWILIDTDRKRPMKLTADIADLYESETDKSVFPEQIEDIKCENYLFKKDYYIQRRDIDINEHMHNLNYLDMAYEILPEDVYKNKVFDNIRIVYKKEILYGEKVVCYYEEQGNKHIITAKSKDKINAIIELS</sequence>
<evidence type="ECO:0000256" key="3">
    <source>
        <dbReference type="ARBA" id="ARBA00022801"/>
    </source>
</evidence>
<dbReference type="Proteomes" id="UP000031189">
    <property type="component" value="Unassembled WGS sequence"/>
</dbReference>
<comment type="similarity">
    <text evidence="1">Belongs to the acyl-ACP thioesterase family.</text>
</comment>
<evidence type="ECO:0000259" key="9">
    <source>
        <dbReference type="Pfam" id="PF20791"/>
    </source>
</evidence>
<dbReference type="EMBL" id="JWHR01000156">
    <property type="protein sequence ID" value="KHS55658.1"/>
    <property type="molecule type" value="Genomic_DNA"/>
</dbReference>
<dbReference type="InterPro" id="IPR045023">
    <property type="entry name" value="FATA/B"/>
</dbReference>
<feature type="domain" description="Acyl-ACP thioesterase N-terminal hotdog" evidence="8">
    <location>
        <begin position="3"/>
        <end position="129"/>
    </location>
</feature>
<evidence type="ECO:0000256" key="2">
    <source>
        <dbReference type="ARBA" id="ARBA00022516"/>
    </source>
</evidence>
<name>A0A0B3VS79_9FIRM</name>
<gene>
    <name evidence="10" type="ORF">QX51_18165</name>
</gene>
<dbReference type="GO" id="GO:0016297">
    <property type="term" value="F:fatty acyl-[ACP] hydrolase activity"/>
    <property type="evidence" value="ECO:0007669"/>
    <property type="project" value="InterPro"/>
</dbReference>
<keyword evidence="5" id="KW-0809">Transit peptide</keyword>
<dbReference type="STRING" id="1577792.QX51_18165"/>
<keyword evidence="7" id="KW-0275">Fatty acid biosynthesis</keyword>
<dbReference type="OrthoDB" id="9801517at2"/>
<dbReference type="GO" id="GO:0000036">
    <property type="term" value="F:acyl carrier activity"/>
    <property type="evidence" value="ECO:0007669"/>
    <property type="project" value="TreeGrafter"/>
</dbReference>
<reference evidence="10 11" key="1">
    <citation type="submission" date="2014-12" db="EMBL/GenBank/DDBJ databases">
        <title>Draft genome sequence of Terrisporobacter sp. 08-306576, isolated from the blood culture of a bacteremia patient.</title>
        <authorList>
            <person name="Lund L.C."/>
            <person name="Sydenham T.V."/>
            <person name="Hogh S.V."/>
            <person name="Skov M.N."/>
            <person name="Kemp M."/>
            <person name="Justesen U.S."/>
        </authorList>
    </citation>
    <scope>NUCLEOTIDE SEQUENCE [LARGE SCALE GENOMIC DNA]</scope>
    <source>
        <strain evidence="10 11">08-306576</strain>
    </source>
</reference>
<dbReference type="Pfam" id="PF20791">
    <property type="entry name" value="Acyl-ACP_TE_C"/>
    <property type="match status" value="1"/>
</dbReference>
<keyword evidence="3" id="KW-0378">Hydrolase</keyword>
<dbReference type="PANTHER" id="PTHR31727:SF6">
    <property type="entry name" value="OLEOYL-ACYL CARRIER PROTEIN THIOESTERASE 1, CHLOROPLASTIC"/>
    <property type="match status" value="1"/>
</dbReference>
<accession>A0A0B3VS79</accession>
<keyword evidence="4" id="KW-0276">Fatty acid metabolism</keyword>
<dbReference type="PANTHER" id="PTHR31727">
    <property type="entry name" value="OLEOYL-ACYL CARRIER PROTEIN THIOESTERASE 1, CHLOROPLASTIC"/>
    <property type="match status" value="1"/>
</dbReference>
<dbReference type="InterPro" id="IPR049427">
    <property type="entry name" value="Acyl-ACP_TE_C"/>
</dbReference>
<evidence type="ECO:0000256" key="7">
    <source>
        <dbReference type="ARBA" id="ARBA00023160"/>
    </source>
</evidence>
<evidence type="ECO:0000259" key="8">
    <source>
        <dbReference type="Pfam" id="PF01643"/>
    </source>
</evidence>
<evidence type="ECO:0000256" key="1">
    <source>
        <dbReference type="ARBA" id="ARBA00006500"/>
    </source>
</evidence>
<keyword evidence="2" id="KW-0444">Lipid biosynthesis</keyword>